<feature type="chain" id="PRO_5026862900" evidence="1">
    <location>
        <begin position="22"/>
        <end position="156"/>
    </location>
</feature>
<evidence type="ECO:0000313" key="2">
    <source>
        <dbReference type="EMBL" id="VFU60020.1"/>
    </source>
</evidence>
<accession>A0A6N2NDR7</accession>
<evidence type="ECO:0000256" key="1">
    <source>
        <dbReference type="SAM" id="SignalP"/>
    </source>
</evidence>
<feature type="signal peptide" evidence="1">
    <location>
        <begin position="1"/>
        <end position="21"/>
    </location>
</feature>
<dbReference type="AlphaFoldDB" id="A0A6N2NDR7"/>
<name>A0A6N2NDR7_SALVM</name>
<dbReference type="PANTHER" id="PTHR34590:SF5">
    <property type="entry name" value="OS04G0586500 PROTEIN"/>
    <property type="match status" value="1"/>
</dbReference>
<dbReference type="GO" id="GO:0004714">
    <property type="term" value="F:transmembrane receptor protein tyrosine kinase activity"/>
    <property type="evidence" value="ECO:0007669"/>
    <property type="project" value="InterPro"/>
</dbReference>
<dbReference type="InterPro" id="IPR045272">
    <property type="entry name" value="ANXUR1/2-like"/>
</dbReference>
<keyword evidence="1" id="KW-0732">Signal</keyword>
<sequence>MFIFISLYLLPPLHLFLHVTATEDYLLPYSPTDLILLNCGASSNLSSPDGRSWDAAYSNLDISKSYFSLSANNYKLLNNFSASLTVSAITPPVDYFTKEFIITVWDNQKFELTFSPSPSSFAFINGIEIVSMPDSFYARGNDNPPTYVGFDSFFIG</sequence>
<gene>
    <name evidence="2" type="ORF">SVIM_LOCUS443775</name>
</gene>
<protein>
    <submittedName>
        <fullName evidence="2">Uncharacterized protein</fullName>
    </submittedName>
</protein>
<dbReference type="PANTHER" id="PTHR34590">
    <property type="entry name" value="OS03G0124300 PROTEIN-RELATED"/>
    <property type="match status" value="1"/>
</dbReference>
<dbReference type="EMBL" id="CAADRP010002041">
    <property type="protein sequence ID" value="VFU60020.1"/>
    <property type="molecule type" value="Genomic_DNA"/>
</dbReference>
<proteinExistence type="predicted"/>
<reference evidence="2" key="1">
    <citation type="submission" date="2019-03" db="EMBL/GenBank/DDBJ databases">
        <authorList>
            <person name="Mank J."/>
            <person name="Almeida P."/>
        </authorList>
    </citation>
    <scope>NUCLEOTIDE SEQUENCE</scope>
    <source>
        <strain evidence="2">78183</strain>
    </source>
</reference>
<organism evidence="2">
    <name type="scientific">Salix viminalis</name>
    <name type="common">Common osier</name>
    <name type="synonym">Basket willow</name>
    <dbReference type="NCBI Taxonomy" id="40686"/>
    <lineage>
        <taxon>Eukaryota</taxon>
        <taxon>Viridiplantae</taxon>
        <taxon>Streptophyta</taxon>
        <taxon>Embryophyta</taxon>
        <taxon>Tracheophyta</taxon>
        <taxon>Spermatophyta</taxon>
        <taxon>Magnoliopsida</taxon>
        <taxon>eudicotyledons</taxon>
        <taxon>Gunneridae</taxon>
        <taxon>Pentapetalae</taxon>
        <taxon>rosids</taxon>
        <taxon>fabids</taxon>
        <taxon>Malpighiales</taxon>
        <taxon>Salicaceae</taxon>
        <taxon>Saliceae</taxon>
        <taxon>Salix</taxon>
    </lineage>
</organism>